<evidence type="ECO:0000256" key="1">
    <source>
        <dbReference type="SAM" id="SignalP"/>
    </source>
</evidence>
<feature type="non-terminal residue" evidence="2">
    <location>
        <position position="1"/>
    </location>
</feature>
<evidence type="ECO:0000313" key="3">
    <source>
        <dbReference type="Proteomes" id="UP000748756"/>
    </source>
</evidence>
<feature type="signal peptide" evidence="1">
    <location>
        <begin position="1"/>
        <end position="17"/>
    </location>
</feature>
<sequence>MRTALLLAGVFASMANAYYYEVDVMAVNKDQWVKCVNPITYDFKGIDPSTGKSWDGIGGLCIFTNEKNDYLKFSNADWRLNQFYNVSITIGDVYNQVPSLKTKETELVIPCTLADEYHAPPNMPKEQFPYRFPNHWLYVCVASELFRNRTESFVVPTTIATMSLPTTTVQTVVQPTAIIQSTTTASPVTPVTPTTSVKPITTDKPVITVQHTPSCLPGYRGKRTGRGPNGVCCSHSDDCFESCVKGVCKVYV</sequence>
<keyword evidence="3" id="KW-1185">Reference proteome</keyword>
<keyword evidence="1" id="KW-0732">Signal</keyword>
<dbReference type="Proteomes" id="UP000748756">
    <property type="component" value="Unassembled WGS sequence"/>
</dbReference>
<dbReference type="EMBL" id="JAAAUQ010001243">
    <property type="protein sequence ID" value="KAF9141220.1"/>
    <property type="molecule type" value="Genomic_DNA"/>
</dbReference>
<organism evidence="2 3">
    <name type="scientific">Linnemannia schmuckeri</name>
    <dbReference type="NCBI Taxonomy" id="64567"/>
    <lineage>
        <taxon>Eukaryota</taxon>
        <taxon>Fungi</taxon>
        <taxon>Fungi incertae sedis</taxon>
        <taxon>Mucoromycota</taxon>
        <taxon>Mortierellomycotina</taxon>
        <taxon>Mortierellomycetes</taxon>
        <taxon>Mortierellales</taxon>
        <taxon>Mortierellaceae</taxon>
        <taxon>Linnemannia</taxon>
    </lineage>
</organism>
<comment type="caution">
    <text evidence="2">The sequence shown here is derived from an EMBL/GenBank/DDBJ whole genome shotgun (WGS) entry which is preliminary data.</text>
</comment>
<protein>
    <submittedName>
        <fullName evidence="2">Uncharacterized protein</fullName>
    </submittedName>
</protein>
<dbReference type="OrthoDB" id="382013at2759"/>
<name>A0A9P5RSC3_9FUNG</name>
<dbReference type="AlphaFoldDB" id="A0A9P5RSC3"/>
<reference evidence="2" key="1">
    <citation type="journal article" date="2020" name="Fungal Divers.">
        <title>Resolving the Mortierellaceae phylogeny through synthesis of multi-gene phylogenetics and phylogenomics.</title>
        <authorList>
            <person name="Vandepol N."/>
            <person name="Liber J."/>
            <person name="Desiro A."/>
            <person name="Na H."/>
            <person name="Kennedy M."/>
            <person name="Barry K."/>
            <person name="Grigoriev I.V."/>
            <person name="Miller A.N."/>
            <person name="O'Donnell K."/>
            <person name="Stajich J.E."/>
            <person name="Bonito G."/>
        </authorList>
    </citation>
    <scope>NUCLEOTIDE SEQUENCE</scope>
    <source>
        <strain evidence="2">NRRL 6426</strain>
    </source>
</reference>
<proteinExistence type="predicted"/>
<feature type="chain" id="PRO_5040441195" evidence="1">
    <location>
        <begin position="18"/>
        <end position="252"/>
    </location>
</feature>
<evidence type="ECO:0000313" key="2">
    <source>
        <dbReference type="EMBL" id="KAF9141220.1"/>
    </source>
</evidence>
<gene>
    <name evidence="2" type="ORF">BG015_001358</name>
</gene>
<accession>A0A9P5RSC3</accession>